<gene>
    <name evidence="2" type="ORF">LVJ94_35030</name>
</gene>
<sequence>MTVSAHVFYTPENAPRDLADLLQVGEYRLRSLAEQLHMLDTPEQKTHWKEMSNEQQVQEVHTALEARDGAPESMRHNDGTALPAPPFLQDPERVVPMLPSAAHGALQGRSSSAGGMRGRGAYGRAAGPVPPRATAMPPGRPHGYAHPPQQHGQPTPFAALEPPSFAMQSRMRDLDGKMGSELREMREGLEQVRDLVHLALTCAVSAGAACTGETPEQFLSRTTASAPALEGLIGAVLNGEIPR</sequence>
<dbReference type="EMBL" id="CP089983">
    <property type="protein sequence ID" value="WXB02116.1"/>
    <property type="molecule type" value="Genomic_DNA"/>
</dbReference>
<organism evidence="2 3">
    <name type="scientific">Pendulispora rubella</name>
    <dbReference type="NCBI Taxonomy" id="2741070"/>
    <lineage>
        <taxon>Bacteria</taxon>
        <taxon>Pseudomonadati</taxon>
        <taxon>Myxococcota</taxon>
        <taxon>Myxococcia</taxon>
        <taxon>Myxococcales</taxon>
        <taxon>Sorangiineae</taxon>
        <taxon>Pendulisporaceae</taxon>
        <taxon>Pendulispora</taxon>
    </lineage>
</organism>
<dbReference type="Proteomes" id="UP001374803">
    <property type="component" value="Chromosome"/>
</dbReference>
<keyword evidence="3" id="KW-1185">Reference proteome</keyword>
<evidence type="ECO:0000313" key="3">
    <source>
        <dbReference type="Proteomes" id="UP001374803"/>
    </source>
</evidence>
<evidence type="ECO:0000313" key="2">
    <source>
        <dbReference type="EMBL" id="WXB02116.1"/>
    </source>
</evidence>
<evidence type="ECO:0000256" key="1">
    <source>
        <dbReference type="SAM" id="MobiDB-lite"/>
    </source>
</evidence>
<protein>
    <submittedName>
        <fullName evidence="2">Uncharacterized protein</fullName>
    </submittedName>
</protein>
<accession>A0ABZ2KX34</accession>
<reference evidence="2" key="1">
    <citation type="submission" date="2021-12" db="EMBL/GenBank/DDBJ databases">
        <title>Discovery of the Pendulisporaceae a myxobacterial family with distinct sporulation behavior and unique specialized metabolism.</title>
        <authorList>
            <person name="Garcia R."/>
            <person name="Popoff A."/>
            <person name="Bader C.D."/>
            <person name="Loehr J."/>
            <person name="Walesch S."/>
            <person name="Walt C."/>
            <person name="Boldt J."/>
            <person name="Bunk B."/>
            <person name="Haeckl F.J.F.P.J."/>
            <person name="Gunesch A.P."/>
            <person name="Birkelbach J."/>
            <person name="Nuebel U."/>
            <person name="Pietschmann T."/>
            <person name="Bach T."/>
            <person name="Mueller R."/>
        </authorList>
    </citation>
    <scope>NUCLEOTIDE SEQUENCE</scope>
    <source>
        <strain evidence="2">MSr11367</strain>
    </source>
</reference>
<feature type="region of interest" description="Disordered" evidence="1">
    <location>
        <begin position="124"/>
        <end position="153"/>
    </location>
</feature>
<dbReference type="RefSeq" id="WP_394831741.1">
    <property type="nucleotide sequence ID" value="NZ_CP089929.1"/>
</dbReference>
<name>A0ABZ2KX34_9BACT</name>
<proteinExistence type="predicted"/>